<reference evidence="15 16" key="1">
    <citation type="submission" date="2020-04" db="EMBL/GenBank/DDBJ databases">
        <title>Perkinsus olseni comparative genomics.</title>
        <authorList>
            <person name="Bogema D.R."/>
        </authorList>
    </citation>
    <scope>NUCLEOTIDE SEQUENCE [LARGE SCALE GENOMIC DNA]</scope>
    <source>
        <strain evidence="15">ATCC PRA-205</strain>
    </source>
</reference>
<dbReference type="Pfam" id="PF00198">
    <property type="entry name" value="2-oxoacid_dh"/>
    <property type="match status" value="1"/>
</dbReference>
<dbReference type="PROSITE" id="PS00189">
    <property type="entry name" value="LIPOYL"/>
    <property type="match status" value="2"/>
</dbReference>
<dbReference type="InterPro" id="IPR011053">
    <property type="entry name" value="Single_hybrid_motif"/>
</dbReference>
<evidence type="ECO:0000256" key="6">
    <source>
        <dbReference type="ARBA" id="ARBA00022946"/>
    </source>
</evidence>
<dbReference type="Pfam" id="PF04112">
    <property type="entry name" value="Mak10"/>
    <property type="match status" value="1"/>
</dbReference>
<dbReference type="Pfam" id="PF25789">
    <property type="entry name" value="TPR_NAA35"/>
    <property type="match status" value="1"/>
</dbReference>
<evidence type="ECO:0000256" key="2">
    <source>
        <dbReference type="ARBA" id="ARBA00004305"/>
    </source>
</evidence>
<dbReference type="InterPro" id="IPR004167">
    <property type="entry name" value="PSBD"/>
</dbReference>
<dbReference type="InterPro" id="IPR023213">
    <property type="entry name" value="CAT-like_dom_sf"/>
</dbReference>
<evidence type="ECO:0000313" key="16">
    <source>
        <dbReference type="Proteomes" id="UP000574390"/>
    </source>
</evidence>
<keyword evidence="8" id="KW-0012">Acyltransferase</keyword>
<dbReference type="InterPro" id="IPR000089">
    <property type="entry name" value="Biotin_lipoyl"/>
</dbReference>
<comment type="subcellular location">
    <subcellularLocation>
        <location evidence="2">Mitochondrion matrix</location>
    </subcellularLocation>
</comment>
<dbReference type="Pfam" id="PF02817">
    <property type="entry name" value="E3_binding"/>
    <property type="match status" value="1"/>
</dbReference>
<feature type="domain" description="Peripheral subunit-binding (PSBD)" evidence="14">
    <location>
        <begin position="1183"/>
        <end position="1220"/>
    </location>
</feature>
<gene>
    <name evidence="15" type="ORF">FOZ62_026654</name>
</gene>
<dbReference type="SUPFAM" id="SSF52777">
    <property type="entry name" value="CoA-dependent acyltransferases"/>
    <property type="match status" value="1"/>
</dbReference>
<dbReference type="InterPro" id="IPR001078">
    <property type="entry name" value="2-oxoacid_DH_actylTfrase"/>
</dbReference>
<dbReference type="PANTHER" id="PTHR43178:SF5">
    <property type="entry name" value="LIPOAMIDE ACYLTRANSFERASE COMPONENT OF BRANCHED-CHAIN ALPHA-KETO ACID DEHYDROGENASE COMPLEX, MITOCHONDRIAL"/>
    <property type="match status" value="1"/>
</dbReference>
<comment type="cofactor">
    <cofactor evidence="1">
        <name>(R)-lipoate</name>
        <dbReference type="ChEBI" id="CHEBI:83088"/>
    </cofactor>
</comment>
<protein>
    <recommendedName>
        <fullName evidence="10">Lipoamide acyltransferase component of branched-chain alpha-keto acid dehydrogenase complex, mitochondrial</fullName>
        <ecNumber evidence="9">2.3.1.168</ecNumber>
    </recommendedName>
    <alternativeName>
        <fullName evidence="11">Branched-chain alpha-keto acid dehydrogenase complex component E2</fullName>
    </alternativeName>
</protein>
<name>A0A7J6QD22_PEROL</name>
<evidence type="ECO:0000256" key="3">
    <source>
        <dbReference type="ARBA" id="ARBA00007317"/>
    </source>
</evidence>
<evidence type="ECO:0000256" key="4">
    <source>
        <dbReference type="ARBA" id="ARBA00022679"/>
    </source>
</evidence>
<keyword evidence="6" id="KW-0809">Transit peptide</keyword>
<dbReference type="CDD" id="cd06849">
    <property type="entry name" value="lipoyl_domain"/>
    <property type="match status" value="2"/>
</dbReference>
<feature type="compositionally biased region" description="Basic and acidic residues" evidence="12">
    <location>
        <begin position="1161"/>
        <end position="1173"/>
    </location>
</feature>
<dbReference type="SUPFAM" id="SSF51230">
    <property type="entry name" value="Single hybrid motif"/>
    <property type="match status" value="2"/>
</dbReference>
<dbReference type="GO" id="GO:0016407">
    <property type="term" value="F:acetyltransferase activity"/>
    <property type="evidence" value="ECO:0007669"/>
    <property type="project" value="TreeGrafter"/>
</dbReference>
<dbReference type="InterPro" id="IPR057983">
    <property type="entry name" value="NAA35-like_N"/>
</dbReference>
<sequence>MPTATVAYAQHSDGDWTDISNALTNACSSMKLGQLVHGDDYSPFEAMSAIELMQPKMDVGLHQTPDMKTVMAEIGELSDDDAKYVADGMTAMVYLYFNGNTTLQTVWSCLLCHDLGSVHHEGLKYFLNLALRCSWLARDIMLESEVVAEEDAPLALLGADLDQKKLPAVADCLGGRIAAFEALEKILESVQTSKSEGCTMATVSEVLDALQMAGRDGVLAEDEDRRKQLDRLFDASINNNDMPPGPPRQVPSLSREDAYSSMDSLLTDVGYAFEGLSRVNSLDNLEHFLEDLRHGSAAEQPLARAITSLRLMDTIDMEALVKESLHSMGVPSDVWSAHKEFSAGVLSNCVRITQLRARTLLKSRSRQHRAIPKLVPEYNIMQSQAFGMDEMLEINYGKRLAFKKSTWTWVTDQAISLMQIEMQLTFELGLADSEEMPMLLWFEDYLIGVRLYALREMASALDLASKPRHVRRSERKNRQLPPPEPTNDMALLQARMEIIQGSFRMLLALQYIGLMSAPTEAAAKSIASRFAVRIQTLISSYRLPHELNFADFLQSTAMAVTGKDQSDTNMGLQQIVLNSIESMNRTGFFLDQVGKRSMADGRTRRDVQQMRRVILSNILVLKQLAAGSIDQTSATASASLKYHPNLITVALGKKKEAEKDEGEQIAAAGAHGVGDGKDASRRHRVSDGRDAPMVGQGSTPLVQVDEYPAPSLFSAASSLGPDQNPDLYSLSPDTLGQSSYRTAPASTTATHSATTQHLLLQHAMGLTIDILVTYGVSPEGIDLLRAHGLETVSDLGTLDTHSLAHQGYSREDIDTLTRLAIEVGHESTNERLQRMQEQQRNVNGLGEDRFLPIKNTFINFPPSQLTACKKTPQSCPVDMSMTLPKSFTTTVGNESNLSPVASSQSPESTPIDLDLSVYPSIGSRLHASGTCKPCAWFYHASGCRHGAQCEFCHLCRVELKIRLSGITQVEVMEWHVKPGDEIEEMDRLCTVESDKAAVDITSRYGGTVKRLLFDVNSIAKVGDVLLEIEEGEPDGVEETPAKESSDRVSGKEETSEALAAPTQTSGPIVPFHLADIGEGISEVAIMEWHVEEGDRVEEMDRLCTVESDKAVVDITSRYNGVIRRLGYKVGDTAKVGSVLVDMEVERLDGEEGQPVAAGKVEQPEVVEKGSELSRGSKAEGRALAIPMVRQAAKEKGIDINSVLGTGPDGRIVMEDILQAAEAATKVDEVAPAEKAQDTSESYRVSLTRGVAAAMVKSMTASLAAPHMNLGEEIRVDELLRVQANLKKLVQGPPHNLPSITLTAIMVKALSLSLHKHETLNSKIDPSGEFFTVYRHHNISMAVDSPSGLVVPNVKGVEKKSLVQIQKDILEIQERAAAGRLTLDDVHGGTVSFSNVGVIGGTYSKSILFDGQALI</sequence>
<keyword evidence="5" id="KW-0450">Lipoyl</keyword>
<evidence type="ECO:0000256" key="12">
    <source>
        <dbReference type="SAM" id="MobiDB-lite"/>
    </source>
</evidence>
<proteinExistence type="inferred from homology"/>
<feature type="compositionally biased region" description="Basic and acidic residues" evidence="12">
    <location>
        <begin position="1039"/>
        <end position="1054"/>
    </location>
</feature>
<organism evidence="15 16">
    <name type="scientific">Perkinsus olseni</name>
    <name type="common">Perkinsus atlanticus</name>
    <dbReference type="NCBI Taxonomy" id="32597"/>
    <lineage>
        <taxon>Eukaryota</taxon>
        <taxon>Sar</taxon>
        <taxon>Alveolata</taxon>
        <taxon>Perkinsozoa</taxon>
        <taxon>Perkinsea</taxon>
        <taxon>Perkinsida</taxon>
        <taxon>Perkinsidae</taxon>
        <taxon>Perkinsus</taxon>
    </lineage>
</organism>
<dbReference type="InterPro" id="IPR050743">
    <property type="entry name" value="2-oxoacid_DH_E2_comp"/>
</dbReference>
<keyword evidence="4" id="KW-0808">Transferase</keyword>
<evidence type="ECO:0000256" key="1">
    <source>
        <dbReference type="ARBA" id="ARBA00001938"/>
    </source>
</evidence>
<evidence type="ECO:0000256" key="11">
    <source>
        <dbReference type="ARBA" id="ARBA00042008"/>
    </source>
</evidence>
<dbReference type="GO" id="GO:0031417">
    <property type="term" value="C:NatC complex"/>
    <property type="evidence" value="ECO:0007669"/>
    <property type="project" value="InterPro"/>
</dbReference>
<dbReference type="InterPro" id="IPR003016">
    <property type="entry name" value="2-oxoA_DH_lipoyl-BS"/>
</dbReference>
<comment type="similarity">
    <text evidence="3">Belongs to the 2-oxoacid dehydrogenase family.</text>
</comment>
<comment type="caution">
    <text evidence="15">The sequence shown here is derived from an EMBL/GenBank/DDBJ whole genome shotgun (WGS) entry which is preliminary data.</text>
</comment>
<dbReference type="Gene3D" id="3.30.559.10">
    <property type="entry name" value="Chloramphenicol acetyltransferase-like domain"/>
    <property type="match status" value="1"/>
</dbReference>
<feature type="domain" description="Lipoyl-binding" evidence="13">
    <location>
        <begin position="956"/>
        <end position="1029"/>
    </location>
</feature>
<evidence type="ECO:0000313" key="15">
    <source>
        <dbReference type="EMBL" id="KAF4706107.1"/>
    </source>
</evidence>
<evidence type="ECO:0000256" key="5">
    <source>
        <dbReference type="ARBA" id="ARBA00022823"/>
    </source>
</evidence>
<dbReference type="FunFam" id="2.40.50.100:FF:000013">
    <property type="entry name" value="Dihydrolipoamide acetyltransferase component of pyruvate dehydrogenase complex"/>
    <property type="match status" value="1"/>
</dbReference>
<dbReference type="Proteomes" id="UP000574390">
    <property type="component" value="Unassembled WGS sequence"/>
</dbReference>
<dbReference type="Pfam" id="PF00364">
    <property type="entry name" value="Biotin_lipoyl"/>
    <property type="match status" value="2"/>
</dbReference>
<evidence type="ECO:0000256" key="8">
    <source>
        <dbReference type="ARBA" id="ARBA00023315"/>
    </source>
</evidence>
<dbReference type="EC" id="2.3.1.168" evidence="9"/>
<dbReference type="Gene3D" id="4.10.320.10">
    <property type="entry name" value="E3-binding domain"/>
    <property type="match status" value="1"/>
</dbReference>
<evidence type="ECO:0000256" key="9">
    <source>
        <dbReference type="ARBA" id="ARBA00038880"/>
    </source>
</evidence>
<dbReference type="InterPro" id="IPR057982">
    <property type="entry name" value="TPR_NAA35"/>
</dbReference>
<dbReference type="Gene3D" id="2.40.50.100">
    <property type="match status" value="2"/>
</dbReference>
<dbReference type="GO" id="GO:0043754">
    <property type="term" value="F:dihydrolipoamide branched chain acyltransferase activity"/>
    <property type="evidence" value="ECO:0007669"/>
    <property type="project" value="UniProtKB-EC"/>
</dbReference>
<dbReference type="SUPFAM" id="SSF47005">
    <property type="entry name" value="Peripheral subunit-binding domain of 2-oxo acid dehydrogenase complex"/>
    <property type="match status" value="1"/>
</dbReference>
<feature type="region of interest" description="Disordered" evidence="12">
    <location>
        <begin position="1030"/>
        <end position="1064"/>
    </location>
</feature>
<dbReference type="PROSITE" id="PS50968">
    <property type="entry name" value="BIOTINYL_LIPOYL"/>
    <property type="match status" value="2"/>
</dbReference>
<dbReference type="EMBL" id="JABANM010030525">
    <property type="protein sequence ID" value="KAF4706107.1"/>
    <property type="molecule type" value="Genomic_DNA"/>
</dbReference>
<feature type="domain" description="Lipoyl-binding" evidence="13">
    <location>
        <begin position="1068"/>
        <end position="1143"/>
    </location>
</feature>
<accession>A0A7J6QD22</accession>
<feature type="non-terminal residue" evidence="15">
    <location>
        <position position="1414"/>
    </location>
</feature>
<keyword evidence="7" id="KW-0496">Mitochondrion</keyword>
<dbReference type="GO" id="GO:0005759">
    <property type="term" value="C:mitochondrial matrix"/>
    <property type="evidence" value="ECO:0007669"/>
    <property type="project" value="UniProtKB-SubCell"/>
</dbReference>
<dbReference type="GO" id="GO:0031405">
    <property type="term" value="F:lipoic acid binding"/>
    <property type="evidence" value="ECO:0007669"/>
    <property type="project" value="TreeGrafter"/>
</dbReference>
<feature type="compositionally biased region" description="Basic and acidic residues" evidence="12">
    <location>
        <begin position="674"/>
        <end position="690"/>
    </location>
</feature>
<feature type="region of interest" description="Disordered" evidence="12">
    <location>
        <begin position="660"/>
        <end position="697"/>
    </location>
</feature>
<evidence type="ECO:0000259" key="14">
    <source>
        <dbReference type="PROSITE" id="PS51826"/>
    </source>
</evidence>
<evidence type="ECO:0000256" key="7">
    <source>
        <dbReference type="ARBA" id="ARBA00023128"/>
    </source>
</evidence>
<evidence type="ECO:0000256" key="10">
    <source>
        <dbReference type="ARBA" id="ARBA00039275"/>
    </source>
</evidence>
<feature type="region of interest" description="Disordered" evidence="12">
    <location>
        <begin position="1151"/>
        <end position="1173"/>
    </location>
</feature>
<evidence type="ECO:0000259" key="13">
    <source>
        <dbReference type="PROSITE" id="PS50968"/>
    </source>
</evidence>
<dbReference type="PANTHER" id="PTHR43178">
    <property type="entry name" value="DIHYDROLIPOAMIDE ACETYLTRANSFERASE COMPONENT OF PYRUVATE DEHYDROGENASE COMPLEX"/>
    <property type="match status" value="1"/>
</dbReference>
<dbReference type="PROSITE" id="PS51826">
    <property type="entry name" value="PSBD"/>
    <property type="match status" value="1"/>
</dbReference>
<dbReference type="InterPro" id="IPR036625">
    <property type="entry name" value="E3-bd_dom_sf"/>
</dbReference>